<dbReference type="InterPro" id="IPR024227">
    <property type="entry name" value="DUF3795"/>
</dbReference>
<dbReference type="OrthoDB" id="9803966at2"/>
<keyword evidence="2" id="KW-1185">Reference proteome</keyword>
<evidence type="ECO:0000313" key="2">
    <source>
        <dbReference type="Proteomes" id="UP000198625"/>
    </source>
</evidence>
<accession>A0A1H3KN94</accession>
<evidence type="ECO:0000313" key="1">
    <source>
        <dbReference type="EMBL" id="SDY53622.1"/>
    </source>
</evidence>
<proteinExistence type="predicted"/>
<reference evidence="1 2" key="1">
    <citation type="submission" date="2016-10" db="EMBL/GenBank/DDBJ databases">
        <authorList>
            <person name="de Groot N.N."/>
        </authorList>
    </citation>
    <scope>NUCLEOTIDE SEQUENCE [LARGE SCALE GENOMIC DNA]</scope>
    <source>
        <strain evidence="1 2">DSM 21650</strain>
    </source>
</reference>
<organism evidence="1 2">
    <name type="scientific">Proteiniborus ethanoligenes</name>
    <dbReference type="NCBI Taxonomy" id="415015"/>
    <lineage>
        <taxon>Bacteria</taxon>
        <taxon>Bacillati</taxon>
        <taxon>Bacillota</taxon>
        <taxon>Clostridia</taxon>
        <taxon>Eubacteriales</taxon>
        <taxon>Proteiniborus</taxon>
    </lineage>
</organism>
<protein>
    <recommendedName>
        <fullName evidence="3">DUF3795 domain-containing protein</fullName>
    </recommendedName>
</protein>
<dbReference type="AlphaFoldDB" id="A0A1H3KN94"/>
<name>A0A1H3KN94_9FIRM</name>
<dbReference type="RefSeq" id="WP_091726128.1">
    <property type="nucleotide sequence ID" value="NZ_FNQE01000002.1"/>
</dbReference>
<dbReference type="EMBL" id="FNQE01000002">
    <property type="protein sequence ID" value="SDY53622.1"/>
    <property type="molecule type" value="Genomic_DNA"/>
</dbReference>
<sequence>MYEKISNLIGKCGFYCGSCPTYSKDKCTGCRIAHTKGDCYTFDCVDDQKIDYCGLCKNFPCDEIMTREKATVLDLRWLKWKKLQRDRENNME</sequence>
<evidence type="ECO:0008006" key="3">
    <source>
        <dbReference type="Google" id="ProtNLM"/>
    </source>
</evidence>
<gene>
    <name evidence="1" type="ORF">SAMN05660462_00253</name>
</gene>
<dbReference type="Pfam" id="PF12675">
    <property type="entry name" value="DUF3795"/>
    <property type="match status" value="1"/>
</dbReference>
<dbReference type="Proteomes" id="UP000198625">
    <property type="component" value="Unassembled WGS sequence"/>
</dbReference>